<organism evidence="2 3">
    <name type="scientific">Candidatus Iainarchaeum sp</name>
    <dbReference type="NCBI Taxonomy" id="3101447"/>
    <lineage>
        <taxon>Archaea</taxon>
        <taxon>Candidatus Iainarchaeota</taxon>
        <taxon>Candidatus Iainarchaeia</taxon>
        <taxon>Candidatus Iainarchaeales</taxon>
        <taxon>Candidatus Iainarchaeaceae</taxon>
        <taxon>Candidatus Iainarchaeum</taxon>
    </lineage>
</organism>
<reference evidence="2" key="2">
    <citation type="submission" date="2021-05" db="EMBL/GenBank/DDBJ databases">
        <title>Protein family content uncovers lineage relationships and bacterial pathway maintenance mechanisms in DPANN archaea.</title>
        <authorList>
            <person name="Castelle C.J."/>
            <person name="Meheust R."/>
            <person name="Jaffe A.L."/>
            <person name="Seitz K."/>
            <person name="Gong X."/>
            <person name="Baker B.J."/>
            <person name="Banfield J.F."/>
        </authorList>
    </citation>
    <scope>NUCLEOTIDE SEQUENCE</scope>
    <source>
        <strain evidence="2">RIFCSPLOWO2_01_FULL_AR10_48_17</strain>
    </source>
</reference>
<evidence type="ECO:0000313" key="3">
    <source>
        <dbReference type="Proteomes" id="UP000675968"/>
    </source>
</evidence>
<evidence type="ECO:0000313" key="2">
    <source>
        <dbReference type="EMBL" id="MBS3061305.1"/>
    </source>
</evidence>
<proteinExistence type="predicted"/>
<name>A0A8T4LDA7_9ARCH</name>
<comment type="caution">
    <text evidence="2">The sequence shown here is derived from an EMBL/GenBank/DDBJ whole genome shotgun (WGS) entry which is preliminary data.</text>
</comment>
<protein>
    <submittedName>
        <fullName evidence="2">Uncharacterized protein</fullName>
    </submittedName>
</protein>
<feature type="compositionally biased region" description="Polar residues" evidence="1">
    <location>
        <begin position="134"/>
        <end position="146"/>
    </location>
</feature>
<accession>A0A8T4LDA7</accession>
<reference evidence="2" key="1">
    <citation type="submission" date="2021-03" db="EMBL/GenBank/DDBJ databases">
        <authorList>
            <person name="Jaffe A."/>
        </authorList>
    </citation>
    <scope>NUCLEOTIDE SEQUENCE</scope>
    <source>
        <strain evidence="2">RIFCSPLOWO2_01_FULL_AR10_48_17</strain>
    </source>
</reference>
<evidence type="ECO:0000256" key="1">
    <source>
        <dbReference type="SAM" id="MobiDB-lite"/>
    </source>
</evidence>
<dbReference type="EMBL" id="JAGVWC010000008">
    <property type="protein sequence ID" value="MBS3061305.1"/>
    <property type="molecule type" value="Genomic_DNA"/>
</dbReference>
<sequence>MFEKIKIAIIRLLGGKYIPPKPKAPQTQESIGPQEIHTLWDYLTFRENTQAHHLSTVIGFEELVDMDEIRRRIQEIFHVEYKNERSLYPYLKTLVDIGLFETMDVGGKRKWRKKPVLLRKRPVTEEEDAMAAVTAQQSPNRTPLDR</sequence>
<gene>
    <name evidence="2" type="ORF">J4215_01865</name>
</gene>
<dbReference type="AlphaFoldDB" id="A0A8T4LDA7"/>
<dbReference type="Proteomes" id="UP000675968">
    <property type="component" value="Unassembled WGS sequence"/>
</dbReference>
<feature type="region of interest" description="Disordered" evidence="1">
    <location>
        <begin position="125"/>
        <end position="146"/>
    </location>
</feature>